<proteinExistence type="predicted"/>
<evidence type="ECO:0000313" key="2">
    <source>
        <dbReference type="EMBL" id="EKX44832.1"/>
    </source>
</evidence>
<accession>L1J957</accession>
<keyword evidence="4" id="KW-1185">Reference proteome</keyword>
<dbReference type="GeneID" id="17301526"/>
<dbReference type="RefSeq" id="XP_005831812.1">
    <property type="nucleotide sequence ID" value="XM_005831755.1"/>
</dbReference>
<sequence>MASKNPNAQDLLPVFGVATDDPPAMAPHTSKVKRAGGWKEERADRSEVSDRYRGAQVVRARAVAQGETLDAHFQRSKLQRDKGHLLGKEDPYKSVPSKRKHDLREEEARPRTRDRAGEALGKKRASSSRLSAHESDAKQKHAPTSKLSTLWFKNIPLEESASGRKGQVESKEGADKSNVEKQDHAHSFTMHASDIKVKLFDFSSIENKLVKSAKAVAEFQPTSSVAVRVQEEAASFAPLPLSPAGVHQDMDLDDTESEKESKGKEDDLEPTPSLLAACGVKEGGETCEGAEAASSCNPSRMWSDHLSSLFPELGEV</sequence>
<evidence type="ECO:0000313" key="3">
    <source>
        <dbReference type="EnsemblProtists" id="EKX44832"/>
    </source>
</evidence>
<feature type="compositionally biased region" description="Basic and acidic residues" evidence="1">
    <location>
        <begin position="69"/>
        <end position="92"/>
    </location>
</feature>
<reference evidence="4" key="2">
    <citation type="submission" date="2012-11" db="EMBL/GenBank/DDBJ databases">
        <authorList>
            <person name="Kuo A."/>
            <person name="Curtis B.A."/>
            <person name="Tanifuji G."/>
            <person name="Burki F."/>
            <person name="Gruber A."/>
            <person name="Irimia M."/>
            <person name="Maruyama S."/>
            <person name="Arias M.C."/>
            <person name="Ball S.G."/>
            <person name="Gile G.H."/>
            <person name="Hirakawa Y."/>
            <person name="Hopkins J.F."/>
            <person name="Rensing S.A."/>
            <person name="Schmutz J."/>
            <person name="Symeonidi A."/>
            <person name="Elias M."/>
            <person name="Eveleigh R.J."/>
            <person name="Herman E.K."/>
            <person name="Klute M.J."/>
            <person name="Nakayama T."/>
            <person name="Obornik M."/>
            <person name="Reyes-Prieto A."/>
            <person name="Armbrust E.V."/>
            <person name="Aves S.J."/>
            <person name="Beiko R.G."/>
            <person name="Coutinho P."/>
            <person name="Dacks J.B."/>
            <person name="Durnford D.G."/>
            <person name="Fast N.M."/>
            <person name="Green B.R."/>
            <person name="Grisdale C."/>
            <person name="Hempe F."/>
            <person name="Henrissat B."/>
            <person name="Hoppner M.P."/>
            <person name="Ishida K.-I."/>
            <person name="Kim E."/>
            <person name="Koreny L."/>
            <person name="Kroth P.G."/>
            <person name="Liu Y."/>
            <person name="Malik S.-B."/>
            <person name="Maier U.G."/>
            <person name="McRose D."/>
            <person name="Mock T."/>
            <person name="Neilson J.A."/>
            <person name="Onodera N.T."/>
            <person name="Poole A.M."/>
            <person name="Pritham E.J."/>
            <person name="Richards T.A."/>
            <person name="Rocap G."/>
            <person name="Roy S.W."/>
            <person name="Sarai C."/>
            <person name="Schaack S."/>
            <person name="Shirato S."/>
            <person name="Slamovits C.H."/>
            <person name="Spencer D.F."/>
            <person name="Suzuki S."/>
            <person name="Worden A.Z."/>
            <person name="Zauner S."/>
            <person name="Barry K."/>
            <person name="Bell C."/>
            <person name="Bharti A.K."/>
            <person name="Crow J.A."/>
            <person name="Grimwood J."/>
            <person name="Kramer R."/>
            <person name="Lindquist E."/>
            <person name="Lucas S."/>
            <person name="Salamov A."/>
            <person name="McFadden G.I."/>
            <person name="Lane C.E."/>
            <person name="Keeling P.J."/>
            <person name="Gray M.W."/>
            <person name="Grigoriev I.V."/>
            <person name="Archibald J.M."/>
        </authorList>
    </citation>
    <scope>NUCLEOTIDE SEQUENCE</scope>
    <source>
        <strain evidence="4">CCMP2712</strain>
    </source>
</reference>
<dbReference type="PaxDb" id="55529-EKX44832"/>
<name>L1J957_GUITC</name>
<feature type="region of interest" description="Disordered" evidence="1">
    <location>
        <begin position="161"/>
        <end position="185"/>
    </location>
</feature>
<feature type="compositionally biased region" description="Low complexity" evidence="1">
    <location>
        <begin position="54"/>
        <end position="66"/>
    </location>
</feature>
<organism evidence="2">
    <name type="scientific">Guillardia theta (strain CCMP2712)</name>
    <name type="common">Cryptophyte</name>
    <dbReference type="NCBI Taxonomy" id="905079"/>
    <lineage>
        <taxon>Eukaryota</taxon>
        <taxon>Cryptophyceae</taxon>
        <taxon>Pyrenomonadales</taxon>
        <taxon>Geminigeraceae</taxon>
        <taxon>Guillardia</taxon>
    </lineage>
</organism>
<reference evidence="3" key="3">
    <citation type="submission" date="2015-06" db="UniProtKB">
        <authorList>
            <consortium name="EnsemblProtists"/>
        </authorList>
    </citation>
    <scope>IDENTIFICATION</scope>
</reference>
<feature type="compositionally biased region" description="Basic and acidic residues" evidence="1">
    <location>
        <begin position="166"/>
        <end position="185"/>
    </location>
</feature>
<dbReference type="KEGG" id="gtt:GUITHDRAFT_139456"/>
<gene>
    <name evidence="2" type="ORF">GUITHDRAFT_139456</name>
</gene>
<reference evidence="2 4" key="1">
    <citation type="journal article" date="2012" name="Nature">
        <title>Algal genomes reveal evolutionary mosaicism and the fate of nucleomorphs.</title>
        <authorList>
            <consortium name="DOE Joint Genome Institute"/>
            <person name="Curtis B.A."/>
            <person name="Tanifuji G."/>
            <person name="Burki F."/>
            <person name="Gruber A."/>
            <person name="Irimia M."/>
            <person name="Maruyama S."/>
            <person name="Arias M.C."/>
            <person name="Ball S.G."/>
            <person name="Gile G.H."/>
            <person name="Hirakawa Y."/>
            <person name="Hopkins J.F."/>
            <person name="Kuo A."/>
            <person name="Rensing S.A."/>
            <person name="Schmutz J."/>
            <person name="Symeonidi A."/>
            <person name="Elias M."/>
            <person name="Eveleigh R.J."/>
            <person name="Herman E.K."/>
            <person name="Klute M.J."/>
            <person name="Nakayama T."/>
            <person name="Obornik M."/>
            <person name="Reyes-Prieto A."/>
            <person name="Armbrust E.V."/>
            <person name="Aves S.J."/>
            <person name="Beiko R.G."/>
            <person name="Coutinho P."/>
            <person name="Dacks J.B."/>
            <person name="Durnford D.G."/>
            <person name="Fast N.M."/>
            <person name="Green B.R."/>
            <person name="Grisdale C.J."/>
            <person name="Hempel F."/>
            <person name="Henrissat B."/>
            <person name="Hoppner M.P."/>
            <person name="Ishida K."/>
            <person name="Kim E."/>
            <person name="Koreny L."/>
            <person name="Kroth P.G."/>
            <person name="Liu Y."/>
            <person name="Malik S.B."/>
            <person name="Maier U.G."/>
            <person name="McRose D."/>
            <person name="Mock T."/>
            <person name="Neilson J.A."/>
            <person name="Onodera N.T."/>
            <person name="Poole A.M."/>
            <person name="Pritham E.J."/>
            <person name="Richards T.A."/>
            <person name="Rocap G."/>
            <person name="Roy S.W."/>
            <person name="Sarai C."/>
            <person name="Schaack S."/>
            <person name="Shirato S."/>
            <person name="Slamovits C.H."/>
            <person name="Spencer D.F."/>
            <person name="Suzuki S."/>
            <person name="Worden A.Z."/>
            <person name="Zauner S."/>
            <person name="Barry K."/>
            <person name="Bell C."/>
            <person name="Bharti A.K."/>
            <person name="Crow J.A."/>
            <person name="Grimwood J."/>
            <person name="Kramer R."/>
            <person name="Lindquist E."/>
            <person name="Lucas S."/>
            <person name="Salamov A."/>
            <person name="McFadden G.I."/>
            <person name="Lane C.E."/>
            <person name="Keeling P.J."/>
            <person name="Gray M.W."/>
            <person name="Grigoriev I.V."/>
            <person name="Archibald J.M."/>
        </authorList>
    </citation>
    <scope>NUCLEOTIDE SEQUENCE</scope>
    <source>
        <strain evidence="2 4">CCMP2712</strain>
    </source>
</reference>
<dbReference type="Proteomes" id="UP000011087">
    <property type="component" value="Unassembled WGS sequence"/>
</dbReference>
<dbReference type="EMBL" id="JH993002">
    <property type="protein sequence ID" value="EKX44832.1"/>
    <property type="molecule type" value="Genomic_DNA"/>
</dbReference>
<dbReference type="HOGENOM" id="CLU_881233_0_0_1"/>
<feature type="compositionally biased region" description="Basic and acidic residues" evidence="1">
    <location>
        <begin position="37"/>
        <end position="53"/>
    </location>
</feature>
<feature type="compositionally biased region" description="Basic and acidic residues" evidence="1">
    <location>
        <begin position="102"/>
        <end position="121"/>
    </location>
</feature>
<evidence type="ECO:0000256" key="1">
    <source>
        <dbReference type="SAM" id="MobiDB-lite"/>
    </source>
</evidence>
<feature type="region of interest" description="Disordered" evidence="1">
    <location>
        <begin position="238"/>
        <end position="273"/>
    </location>
</feature>
<evidence type="ECO:0000313" key="4">
    <source>
        <dbReference type="Proteomes" id="UP000011087"/>
    </source>
</evidence>
<feature type="region of interest" description="Disordered" evidence="1">
    <location>
        <begin position="1"/>
        <end position="149"/>
    </location>
</feature>
<dbReference type="AlphaFoldDB" id="L1J957"/>
<protein>
    <submittedName>
        <fullName evidence="2 3">Uncharacterized protein</fullName>
    </submittedName>
</protein>
<dbReference type="EnsemblProtists" id="EKX44832">
    <property type="protein sequence ID" value="EKX44832"/>
    <property type="gene ID" value="GUITHDRAFT_139456"/>
</dbReference>